<evidence type="ECO:0000313" key="1">
    <source>
        <dbReference type="EMBL" id="EAT13802.1"/>
    </source>
</evidence>
<dbReference type="HOGENOM" id="CLU_3266332_0_0_6"/>
<dbReference type="Proteomes" id="UP000004263">
    <property type="component" value="Unassembled WGS sequence"/>
</dbReference>
<keyword evidence="2" id="KW-1185">Reference proteome</keyword>
<protein>
    <submittedName>
        <fullName evidence="1">Excinuclease ABC subunit B</fullName>
    </submittedName>
</protein>
<dbReference type="STRING" id="207949.RED65_10429"/>
<dbReference type="EMBL" id="AAQH01000001">
    <property type="protein sequence ID" value="EAT13802.1"/>
    <property type="molecule type" value="Genomic_DNA"/>
</dbReference>
<dbReference type="AlphaFoldDB" id="Q1N5Z0"/>
<sequence>MRANRFKFIKDFKYTEAARLRDELHELHELQELKDQLIKNS</sequence>
<reference evidence="1 2" key="1">
    <citation type="submission" date="2006-03" db="EMBL/GenBank/DDBJ databases">
        <authorList>
            <person name="Pinhassi J."/>
            <person name="Pedros-Alio C."/>
            <person name="Ferriera S."/>
            <person name="Johnson J."/>
            <person name="Kravitz S."/>
            <person name="Halpern A."/>
            <person name="Remington K."/>
            <person name="Beeson K."/>
            <person name="Tran B."/>
            <person name="Rogers Y.-H."/>
            <person name="Friedman R."/>
            <person name="Venter J.C."/>
        </authorList>
    </citation>
    <scope>NUCLEOTIDE SEQUENCE [LARGE SCALE GENOMIC DNA]</scope>
    <source>
        <strain evidence="1 2">RED65</strain>
    </source>
</reference>
<proteinExistence type="predicted"/>
<organism evidence="1 2">
    <name type="scientific">Bermanella marisrubri</name>
    <dbReference type="NCBI Taxonomy" id="207949"/>
    <lineage>
        <taxon>Bacteria</taxon>
        <taxon>Pseudomonadati</taxon>
        <taxon>Pseudomonadota</taxon>
        <taxon>Gammaproteobacteria</taxon>
        <taxon>Oceanospirillales</taxon>
        <taxon>Oceanospirillaceae</taxon>
        <taxon>Bermanella</taxon>
    </lineage>
</organism>
<dbReference type="RefSeq" id="WP_007017223.1">
    <property type="nucleotide sequence ID" value="NZ_CH724113.1"/>
</dbReference>
<name>Q1N5Z0_9GAMM</name>
<evidence type="ECO:0000313" key="2">
    <source>
        <dbReference type="Proteomes" id="UP000004263"/>
    </source>
</evidence>
<comment type="caution">
    <text evidence="1">The sequence shown here is derived from an EMBL/GenBank/DDBJ whole genome shotgun (WGS) entry which is preliminary data.</text>
</comment>
<gene>
    <name evidence="1" type="ORF">RED65_10429</name>
</gene>
<accession>Q1N5Z0</accession>